<dbReference type="Proteomes" id="UP000070501">
    <property type="component" value="Unassembled WGS sequence"/>
</dbReference>
<evidence type="ECO:0008006" key="4">
    <source>
        <dbReference type="Google" id="ProtNLM"/>
    </source>
</evidence>
<dbReference type="InterPro" id="IPR021833">
    <property type="entry name" value="DUF3425"/>
</dbReference>
<proteinExistence type="predicted"/>
<accession>A0A136IT75</accession>
<sequence>MSVADQHEPQGLPAWHGRPGPHAQHMMMRHHGEDWSGISNQRQRKKLQNRLNQRLSRQRRRGKESPSSSASSVSPSSPSPSLSSASPSWSASSSTSSSSPSPASSYSPPASYSTSLSVVPAVFSNCTEEDLPHKRAVLARFAEHALASYRAGNPSADHRLRIIQLNTINGLTCNAAALGFTFDWLVCETLSPFGPVPASGTLARPPAALTCRTHAGEPLAAPRSLAPTAKQRSVAHHPWLDLFPLPRMRDNLIAACTAHLSAEDEERLFQDIMESGGTTRSEWAGLGIWGDPWDPYSWEVSVPFLRNWGWLIRGCPELIVSTNHWRRQRGEEPIADPDSARIEELPDGYDVV</sequence>
<gene>
    <name evidence="2" type="ORF">Micbo1qcDRAFT_197590</name>
</gene>
<keyword evidence="3" id="KW-1185">Reference proteome</keyword>
<name>A0A136IT75_9PEZI</name>
<dbReference type="OrthoDB" id="2245989at2759"/>
<dbReference type="EMBL" id="KQ964260">
    <property type="protein sequence ID" value="KXJ87976.1"/>
    <property type="molecule type" value="Genomic_DNA"/>
</dbReference>
<feature type="region of interest" description="Disordered" evidence="1">
    <location>
        <begin position="1"/>
        <end position="110"/>
    </location>
</feature>
<reference evidence="3" key="1">
    <citation type="submission" date="2016-02" db="EMBL/GenBank/DDBJ databases">
        <title>Draft genome sequence of Microdochium bolleyi, a fungal endophyte of beachgrass.</title>
        <authorList>
            <consortium name="DOE Joint Genome Institute"/>
            <person name="David A.S."/>
            <person name="May G."/>
            <person name="Haridas S."/>
            <person name="Lim J."/>
            <person name="Wang M."/>
            <person name="Labutti K."/>
            <person name="Lipzen A."/>
            <person name="Barry K."/>
            <person name="Grigoriev I.V."/>
        </authorList>
    </citation>
    <scope>NUCLEOTIDE SEQUENCE [LARGE SCALE GENOMIC DNA]</scope>
    <source>
        <strain evidence="3">J235TASD1</strain>
    </source>
</reference>
<organism evidence="2 3">
    <name type="scientific">Microdochium bolleyi</name>
    <dbReference type="NCBI Taxonomy" id="196109"/>
    <lineage>
        <taxon>Eukaryota</taxon>
        <taxon>Fungi</taxon>
        <taxon>Dikarya</taxon>
        <taxon>Ascomycota</taxon>
        <taxon>Pezizomycotina</taxon>
        <taxon>Sordariomycetes</taxon>
        <taxon>Xylariomycetidae</taxon>
        <taxon>Xylariales</taxon>
        <taxon>Microdochiaceae</taxon>
        <taxon>Microdochium</taxon>
    </lineage>
</organism>
<dbReference type="AlphaFoldDB" id="A0A136IT75"/>
<dbReference type="Pfam" id="PF11905">
    <property type="entry name" value="DUF3425"/>
    <property type="match status" value="1"/>
</dbReference>
<evidence type="ECO:0000256" key="1">
    <source>
        <dbReference type="SAM" id="MobiDB-lite"/>
    </source>
</evidence>
<dbReference type="InParanoid" id="A0A136IT75"/>
<feature type="compositionally biased region" description="Low complexity" evidence="1">
    <location>
        <begin position="65"/>
        <end position="110"/>
    </location>
</feature>
<evidence type="ECO:0000313" key="3">
    <source>
        <dbReference type="Proteomes" id="UP000070501"/>
    </source>
</evidence>
<dbReference type="PANTHER" id="PTHR38116">
    <property type="entry name" value="CHROMOSOME 7, WHOLE GENOME SHOTGUN SEQUENCE"/>
    <property type="match status" value="1"/>
</dbReference>
<dbReference type="STRING" id="196109.A0A136IT75"/>
<dbReference type="PANTHER" id="PTHR38116:SF1">
    <property type="entry name" value="BZIP DOMAIN-CONTAINING PROTEIN"/>
    <property type="match status" value="1"/>
</dbReference>
<protein>
    <recommendedName>
        <fullName evidence="4">BZIP domain-containing protein</fullName>
    </recommendedName>
</protein>
<evidence type="ECO:0000313" key="2">
    <source>
        <dbReference type="EMBL" id="KXJ87976.1"/>
    </source>
</evidence>